<keyword evidence="1" id="KW-1133">Transmembrane helix</keyword>
<evidence type="ECO:0000313" key="2">
    <source>
        <dbReference type="EMBL" id="GAA4472866.1"/>
    </source>
</evidence>
<reference evidence="3" key="1">
    <citation type="journal article" date="2019" name="Int. J. Syst. Evol. Microbiol.">
        <title>The Global Catalogue of Microorganisms (GCM) 10K type strain sequencing project: providing services to taxonomists for standard genome sequencing and annotation.</title>
        <authorList>
            <consortium name="The Broad Institute Genomics Platform"/>
            <consortium name="The Broad Institute Genome Sequencing Center for Infectious Disease"/>
            <person name="Wu L."/>
            <person name="Ma J."/>
        </authorList>
    </citation>
    <scope>NUCLEOTIDE SEQUENCE [LARGE SCALE GENOMIC DNA]</scope>
    <source>
        <strain evidence="3">JCM 17759</strain>
    </source>
</reference>
<dbReference type="RefSeq" id="WP_345328382.1">
    <property type="nucleotide sequence ID" value="NZ_BAABGA010000120.1"/>
</dbReference>
<evidence type="ECO:0008006" key="4">
    <source>
        <dbReference type="Google" id="ProtNLM"/>
    </source>
</evidence>
<evidence type="ECO:0000256" key="1">
    <source>
        <dbReference type="SAM" id="Phobius"/>
    </source>
</evidence>
<sequence>MFINLLPEKLVIQMLVRRRLRQWALVWAALLIGGIVVMAGNYRDVQQSQLQLDALTSEIHPLQQLQVQTASLDSQLDVLQQEVDVLEHICVPDRSLALLAILGKATKSSDGKVQIERMHLSSNASRQINKKSRSAATPANLSSLSLQGVTDGDKSLASFVESLRNSNVFHQVELRSSLMYQIDETHGRQFQIECKFAESPGK</sequence>
<accession>A0ABP8NWM3</accession>
<dbReference type="Pfam" id="PF05137">
    <property type="entry name" value="PilN"/>
    <property type="match status" value="1"/>
</dbReference>
<protein>
    <recommendedName>
        <fullName evidence="4">Fimbrial assembly protein (PilN)</fullName>
    </recommendedName>
</protein>
<organism evidence="2 3">
    <name type="scientific">Novipirellula rosea</name>
    <dbReference type="NCBI Taxonomy" id="1031540"/>
    <lineage>
        <taxon>Bacteria</taxon>
        <taxon>Pseudomonadati</taxon>
        <taxon>Planctomycetota</taxon>
        <taxon>Planctomycetia</taxon>
        <taxon>Pirellulales</taxon>
        <taxon>Pirellulaceae</taxon>
        <taxon>Novipirellula</taxon>
    </lineage>
</organism>
<dbReference type="EMBL" id="BAABGA010000120">
    <property type="protein sequence ID" value="GAA4472866.1"/>
    <property type="molecule type" value="Genomic_DNA"/>
</dbReference>
<evidence type="ECO:0000313" key="3">
    <source>
        <dbReference type="Proteomes" id="UP001500840"/>
    </source>
</evidence>
<comment type="caution">
    <text evidence="2">The sequence shown here is derived from an EMBL/GenBank/DDBJ whole genome shotgun (WGS) entry which is preliminary data.</text>
</comment>
<gene>
    <name evidence="2" type="ORF">GCM10023156_70040</name>
</gene>
<keyword evidence="3" id="KW-1185">Reference proteome</keyword>
<dbReference type="Proteomes" id="UP001500840">
    <property type="component" value="Unassembled WGS sequence"/>
</dbReference>
<name>A0ABP8NWM3_9BACT</name>
<proteinExistence type="predicted"/>
<feature type="transmembrane region" description="Helical" evidence="1">
    <location>
        <begin position="23"/>
        <end position="42"/>
    </location>
</feature>
<dbReference type="InterPro" id="IPR007813">
    <property type="entry name" value="PilN"/>
</dbReference>
<keyword evidence="1" id="KW-0472">Membrane</keyword>
<keyword evidence="1" id="KW-0812">Transmembrane</keyword>